<dbReference type="AlphaFoldDB" id="A0A1M5WWP5"/>
<comment type="pathway">
    <text evidence="2 9">Amino-acid biosynthesis; L-histidine biosynthesis; L-histidine from 5-phospho-alpha-D-ribose 1-diphosphate: step 1/9.</text>
</comment>
<feature type="binding site" evidence="10">
    <location>
        <position position="110"/>
    </location>
    <ligand>
        <name>L-histidine</name>
        <dbReference type="ChEBI" id="CHEBI:57595"/>
    </ligand>
</feature>
<keyword evidence="6 9" id="KW-0028">Amino-acid biosynthesis</keyword>
<dbReference type="PIRSF" id="PIRSF001549">
    <property type="entry name" value="His-tRNA_synth"/>
    <property type="match status" value="1"/>
</dbReference>
<evidence type="ECO:0000256" key="2">
    <source>
        <dbReference type="ARBA" id="ARBA00004667"/>
    </source>
</evidence>
<comment type="subcellular location">
    <subcellularLocation>
        <location evidence="1 9">Cytoplasm</location>
    </subcellularLocation>
</comment>
<evidence type="ECO:0000256" key="4">
    <source>
        <dbReference type="ARBA" id="ARBA00020397"/>
    </source>
</evidence>
<feature type="binding site" evidence="10">
    <location>
        <begin position="80"/>
        <end position="82"/>
    </location>
    <ligand>
        <name>L-histidine</name>
        <dbReference type="ChEBI" id="CHEBI:57595"/>
    </ligand>
</feature>
<evidence type="ECO:0000313" key="13">
    <source>
        <dbReference type="Proteomes" id="UP000184241"/>
    </source>
</evidence>
<comment type="function">
    <text evidence="8 9">Required for the first step of histidine biosynthesis. May allow the feedback regulation of ATP phosphoribosyltransferase activity by histidine.</text>
</comment>
<organism evidence="12 13">
    <name type="scientific">Clostridium intestinale DSM 6191</name>
    <dbReference type="NCBI Taxonomy" id="1121320"/>
    <lineage>
        <taxon>Bacteria</taxon>
        <taxon>Bacillati</taxon>
        <taxon>Bacillota</taxon>
        <taxon>Clostridia</taxon>
        <taxon>Eubacteriales</taxon>
        <taxon>Clostridiaceae</taxon>
        <taxon>Clostridium</taxon>
    </lineage>
</organism>
<dbReference type="UniPathway" id="UPA00031">
    <property type="reaction ID" value="UER00006"/>
</dbReference>
<feature type="binding site" evidence="10">
    <location>
        <begin position="273"/>
        <end position="274"/>
    </location>
    <ligand>
        <name>L-histidine</name>
        <dbReference type="ChEBI" id="CHEBI:57595"/>
    </ligand>
</feature>
<accession>A0A1M5WWP5</accession>
<proteinExistence type="inferred from homology"/>
<dbReference type="NCBIfam" id="TIGR00443">
    <property type="entry name" value="hisZ_biosyn_reg"/>
    <property type="match status" value="1"/>
</dbReference>
<keyword evidence="12" id="KW-0808">Transferase</keyword>
<dbReference type="PROSITE" id="PS50862">
    <property type="entry name" value="AA_TRNA_LIGASE_II"/>
    <property type="match status" value="1"/>
</dbReference>
<evidence type="ECO:0000256" key="1">
    <source>
        <dbReference type="ARBA" id="ARBA00004496"/>
    </source>
</evidence>
<name>A0A1M5WWP5_9CLOT</name>
<dbReference type="CDD" id="cd00773">
    <property type="entry name" value="HisRS-like_core"/>
    <property type="match status" value="1"/>
</dbReference>
<comment type="subunit">
    <text evidence="9">Heteromultimer composed of HisG and HisZ subunits.</text>
</comment>
<protein>
    <recommendedName>
        <fullName evidence="4 9">ATP phosphoribosyltransferase regulatory subunit</fullName>
    </recommendedName>
</protein>
<sequence>MAVKNFLPEGSRDLISEDCYKKEEIKRILEKKMEIWGYEQIITPTLEYYDIFNSHPEGFKQEDMYKFFDNKGKILVLRPDMTIPIARVVSTKLKEYERPIRIRYTSNIYRVNEAFGGKANEITHCGVELIGKETLEGDLEVIFLAINSLKALGLKGFKIELGHMGIITSIFNEIDISEELKEKIAVLIEKKRLGELENILEEISLEESKKEFLKKLPWLFGSEEILKSVKELEIYSQVKDSIEYLENLLEGIKKLNLKEYVSLDMGMIPKINYYTGVIMRGYVQGVGKYVLQGGRYDNLIKSFGVDNGAIGFAIDIDSLGDVYEIKEKLVEKKLYFSSEKFLKALEKAEELTISGYKVELIPINGDIEIGENEIVL</sequence>
<comment type="miscellaneous">
    <text evidence="9">This function is generally fulfilled by the C-terminal part of HisG, which is missing in some bacteria such as this one.</text>
</comment>
<dbReference type="RefSeq" id="WP_073017872.1">
    <property type="nucleotide sequence ID" value="NZ_FQXU01000004.1"/>
</dbReference>
<evidence type="ECO:0000256" key="9">
    <source>
        <dbReference type="HAMAP-Rule" id="MF_00125"/>
    </source>
</evidence>
<keyword evidence="12" id="KW-0328">Glycosyltransferase</keyword>
<dbReference type="GO" id="GO:0016757">
    <property type="term" value="F:glycosyltransferase activity"/>
    <property type="evidence" value="ECO:0007669"/>
    <property type="project" value="UniProtKB-KW"/>
</dbReference>
<dbReference type="GO" id="GO:0006427">
    <property type="term" value="P:histidyl-tRNA aminoacylation"/>
    <property type="evidence" value="ECO:0007669"/>
    <property type="project" value="TreeGrafter"/>
</dbReference>
<dbReference type="InterPro" id="IPR041715">
    <property type="entry name" value="HisRS-like_core"/>
</dbReference>
<gene>
    <name evidence="9" type="primary">hisZ</name>
    <name evidence="12" type="ORF">SAMN02745941_01305</name>
</gene>
<dbReference type="InterPro" id="IPR045864">
    <property type="entry name" value="aa-tRNA-synth_II/BPL/LPL"/>
</dbReference>
<evidence type="ECO:0000256" key="8">
    <source>
        <dbReference type="ARBA" id="ARBA00025246"/>
    </source>
</evidence>
<dbReference type="HAMAP" id="MF_00125">
    <property type="entry name" value="HisZ"/>
    <property type="match status" value="1"/>
</dbReference>
<evidence type="ECO:0000256" key="6">
    <source>
        <dbReference type="ARBA" id="ARBA00022605"/>
    </source>
</evidence>
<evidence type="ECO:0000313" key="12">
    <source>
        <dbReference type="EMBL" id="SHH92125.1"/>
    </source>
</evidence>
<dbReference type="PANTHER" id="PTHR43707">
    <property type="entry name" value="HISTIDYL-TRNA SYNTHETASE"/>
    <property type="match status" value="1"/>
</dbReference>
<evidence type="ECO:0000256" key="7">
    <source>
        <dbReference type="ARBA" id="ARBA00023102"/>
    </source>
</evidence>
<feature type="domain" description="Aminoacyl-transfer RNA synthetases class-II family profile" evidence="11">
    <location>
        <begin position="25"/>
        <end position="376"/>
    </location>
</feature>
<dbReference type="Proteomes" id="UP000184241">
    <property type="component" value="Unassembled WGS sequence"/>
</dbReference>
<comment type="similarity">
    <text evidence="3 9">Belongs to the class-II aminoacyl-tRNA synthetase family. HisZ subfamily.</text>
</comment>
<feature type="binding site" evidence="10">
    <location>
        <position position="128"/>
    </location>
    <ligand>
        <name>L-histidine</name>
        <dbReference type="ChEBI" id="CHEBI:57595"/>
    </ligand>
</feature>
<dbReference type="GO" id="GO:0004821">
    <property type="term" value="F:histidine-tRNA ligase activity"/>
    <property type="evidence" value="ECO:0007669"/>
    <property type="project" value="TreeGrafter"/>
</dbReference>
<dbReference type="EMBL" id="FQXU01000004">
    <property type="protein sequence ID" value="SHH92125.1"/>
    <property type="molecule type" value="Genomic_DNA"/>
</dbReference>
<reference evidence="12 13" key="1">
    <citation type="submission" date="2016-11" db="EMBL/GenBank/DDBJ databases">
        <authorList>
            <person name="Jaros S."/>
            <person name="Januszkiewicz K."/>
            <person name="Wedrychowicz H."/>
        </authorList>
    </citation>
    <scope>NUCLEOTIDE SEQUENCE [LARGE SCALE GENOMIC DNA]</scope>
    <source>
        <strain evidence="12 13">DSM 6191</strain>
    </source>
</reference>
<dbReference type="PANTHER" id="PTHR43707:SF6">
    <property type="entry name" value="ATP PHOSPHORIBOSYLTRANSFERASE REGULATORY SUBUNIT"/>
    <property type="match status" value="1"/>
</dbReference>
<dbReference type="Gene3D" id="3.30.930.10">
    <property type="entry name" value="Bira Bifunctional Protein, Domain 2"/>
    <property type="match status" value="1"/>
</dbReference>
<evidence type="ECO:0000259" key="11">
    <source>
        <dbReference type="PROSITE" id="PS50862"/>
    </source>
</evidence>
<dbReference type="InterPro" id="IPR006195">
    <property type="entry name" value="aa-tRNA-synth_II"/>
</dbReference>
<evidence type="ECO:0000256" key="5">
    <source>
        <dbReference type="ARBA" id="ARBA00022490"/>
    </source>
</evidence>
<dbReference type="SUPFAM" id="SSF55681">
    <property type="entry name" value="Class II aaRS and biotin synthetases"/>
    <property type="match status" value="1"/>
</dbReference>
<dbReference type="InterPro" id="IPR004516">
    <property type="entry name" value="HisRS/HisZ"/>
</dbReference>
<dbReference type="GO" id="GO:0140096">
    <property type="term" value="F:catalytic activity, acting on a protein"/>
    <property type="evidence" value="ECO:0007669"/>
    <property type="project" value="UniProtKB-ARBA"/>
</dbReference>
<dbReference type="GO" id="GO:0005737">
    <property type="term" value="C:cytoplasm"/>
    <property type="evidence" value="ECO:0007669"/>
    <property type="project" value="UniProtKB-SubCell"/>
</dbReference>
<evidence type="ECO:0000256" key="3">
    <source>
        <dbReference type="ARBA" id="ARBA00005539"/>
    </source>
</evidence>
<keyword evidence="7 9" id="KW-0368">Histidine biosynthesis</keyword>
<dbReference type="Pfam" id="PF13393">
    <property type="entry name" value="tRNA-synt_His"/>
    <property type="match status" value="1"/>
</dbReference>
<keyword evidence="5 9" id="KW-0963">Cytoplasm</keyword>
<dbReference type="InterPro" id="IPR004517">
    <property type="entry name" value="HisZ"/>
</dbReference>
<evidence type="ECO:0000256" key="10">
    <source>
        <dbReference type="PIRSR" id="PIRSR001549-1"/>
    </source>
</evidence>
<dbReference type="GO" id="GO:0000105">
    <property type="term" value="P:L-histidine biosynthetic process"/>
    <property type="evidence" value="ECO:0007669"/>
    <property type="project" value="UniProtKB-UniRule"/>
</dbReference>